<feature type="region of interest" description="Disordered" evidence="1">
    <location>
        <begin position="350"/>
        <end position="456"/>
    </location>
</feature>
<organism evidence="3 4">
    <name type="scientific">Cetraspora pellucida</name>
    <dbReference type="NCBI Taxonomy" id="1433469"/>
    <lineage>
        <taxon>Eukaryota</taxon>
        <taxon>Fungi</taxon>
        <taxon>Fungi incertae sedis</taxon>
        <taxon>Mucoromycota</taxon>
        <taxon>Glomeromycotina</taxon>
        <taxon>Glomeromycetes</taxon>
        <taxon>Diversisporales</taxon>
        <taxon>Gigasporaceae</taxon>
        <taxon>Cetraspora</taxon>
    </lineage>
</organism>
<evidence type="ECO:0000313" key="3">
    <source>
        <dbReference type="EMBL" id="CAG8460111.1"/>
    </source>
</evidence>
<accession>A0A9N8Z1R3</accession>
<dbReference type="InterPro" id="IPR001245">
    <property type="entry name" value="Ser-Thr/Tyr_kinase_cat_dom"/>
</dbReference>
<dbReference type="SUPFAM" id="SSF56112">
    <property type="entry name" value="Protein kinase-like (PK-like)"/>
    <property type="match status" value="1"/>
</dbReference>
<dbReference type="InterPro" id="IPR011009">
    <property type="entry name" value="Kinase-like_dom_sf"/>
</dbReference>
<dbReference type="AlphaFoldDB" id="A0A9N8Z1R3"/>
<dbReference type="PANTHER" id="PTHR44329">
    <property type="entry name" value="SERINE/THREONINE-PROTEIN KINASE TNNI3K-RELATED"/>
    <property type="match status" value="1"/>
</dbReference>
<dbReference type="InterPro" id="IPR051681">
    <property type="entry name" value="Ser/Thr_Kinases-Pseudokinases"/>
</dbReference>
<feature type="compositionally biased region" description="Polar residues" evidence="1">
    <location>
        <begin position="380"/>
        <end position="398"/>
    </location>
</feature>
<dbReference type="GO" id="GO:0005524">
    <property type="term" value="F:ATP binding"/>
    <property type="evidence" value="ECO:0007669"/>
    <property type="project" value="InterPro"/>
</dbReference>
<gene>
    <name evidence="3" type="ORF">CPELLU_LOCUS584</name>
</gene>
<dbReference type="PROSITE" id="PS50011">
    <property type="entry name" value="PROTEIN_KINASE_DOM"/>
    <property type="match status" value="1"/>
</dbReference>
<evidence type="ECO:0000259" key="2">
    <source>
        <dbReference type="PROSITE" id="PS50011"/>
    </source>
</evidence>
<evidence type="ECO:0000256" key="1">
    <source>
        <dbReference type="SAM" id="MobiDB-lite"/>
    </source>
</evidence>
<name>A0A9N8Z1R3_9GLOM</name>
<dbReference type="Proteomes" id="UP000789759">
    <property type="component" value="Unassembled WGS sequence"/>
</dbReference>
<comment type="caution">
    <text evidence="3">The sequence shown here is derived from an EMBL/GenBank/DDBJ whole genome shotgun (WGS) entry which is preliminary data.</text>
</comment>
<feature type="compositionally biased region" description="Polar residues" evidence="1">
    <location>
        <begin position="350"/>
        <end position="369"/>
    </location>
</feature>
<reference evidence="3" key="1">
    <citation type="submission" date="2021-06" db="EMBL/GenBank/DDBJ databases">
        <authorList>
            <person name="Kallberg Y."/>
            <person name="Tangrot J."/>
            <person name="Rosling A."/>
        </authorList>
    </citation>
    <scope>NUCLEOTIDE SEQUENCE</scope>
    <source>
        <strain evidence="3">FL966</strain>
    </source>
</reference>
<feature type="non-terminal residue" evidence="3">
    <location>
        <position position="481"/>
    </location>
</feature>
<feature type="domain" description="Protein kinase" evidence="2">
    <location>
        <begin position="103"/>
        <end position="377"/>
    </location>
</feature>
<protein>
    <submittedName>
        <fullName evidence="3">15885_t:CDS:1</fullName>
    </submittedName>
</protein>
<dbReference type="Gene3D" id="1.10.510.10">
    <property type="entry name" value="Transferase(Phosphotransferase) domain 1"/>
    <property type="match status" value="2"/>
</dbReference>
<dbReference type="OrthoDB" id="6718656at2759"/>
<keyword evidence="4" id="KW-1185">Reference proteome</keyword>
<dbReference type="Pfam" id="PF07714">
    <property type="entry name" value="PK_Tyr_Ser-Thr"/>
    <property type="match status" value="1"/>
</dbReference>
<dbReference type="InterPro" id="IPR000719">
    <property type="entry name" value="Prot_kinase_dom"/>
</dbReference>
<dbReference type="EMBL" id="CAJVQA010000170">
    <property type="protein sequence ID" value="CAG8460111.1"/>
    <property type="molecule type" value="Genomic_DNA"/>
</dbReference>
<dbReference type="GO" id="GO:0004674">
    <property type="term" value="F:protein serine/threonine kinase activity"/>
    <property type="evidence" value="ECO:0007669"/>
    <property type="project" value="TreeGrafter"/>
</dbReference>
<feature type="compositionally biased region" description="Polar residues" evidence="1">
    <location>
        <begin position="419"/>
        <end position="453"/>
    </location>
</feature>
<sequence length="481" mass="55769">MGFVSKILRKVFSIKHQDNTEMTERSITVTSDGDDTKNYNNDQNNSLVLRRNRTSINTPDRTSTGARRDWRSGYKEIDELVHEMRLEYPNPTQHLIWVPFNEFIKCKQIDCGGFSTIYEANWITAGQTVALKCLKDSQDISIDFLNEIKSHWVLFLQPQFLRCYGITQQPNTGEFMMVTQYAPFGNLYTYLQKHKRMTWKEKIQIIKQITRALGEMHKRDLIHGDLHSGNIMNIDRTHFVLGDVGLCGPAGRLTHLVKDICRGKRPPIPFGTPSFYSELMISCWDDNPLNRPDAAEISKTIYHWLVDDSLDHRLLDFKEIKEMRFRQYLSLNLPRSIYEQDTMEELLLSQSDTDNQSQPSQDITNNLQPSRDDHNHLPISRNTYNFTSNTRNSYTTKYSRSKETYKISSPTRDIYSFLPPTSKQHHGSTTTSKSLETEHSVTNPINNQFNTEGRPNAMSVFIPEDDIQTLQTFWALEGTNS</sequence>
<evidence type="ECO:0000313" key="4">
    <source>
        <dbReference type="Proteomes" id="UP000789759"/>
    </source>
</evidence>
<proteinExistence type="predicted"/>